<dbReference type="SMART" id="SM00587">
    <property type="entry name" value="CHK"/>
    <property type="match status" value="1"/>
</dbReference>
<evidence type="ECO:0000313" key="2">
    <source>
        <dbReference type="EMBL" id="CAG5088630.1"/>
    </source>
</evidence>
<comment type="caution">
    <text evidence="2">The sequence shown here is derived from an EMBL/GenBank/DDBJ whole genome shotgun (WGS) entry which is preliminary data.</text>
</comment>
<dbReference type="PANTHER" id="PTHR11012:SF56">
    <property type="entry name" value="CHK KINASE-LIKE DOMAIN-CONTAINING PROTEIN-RELATED"/>
    <property type="match status" value="1"/>
</dbReference>
<proteinExistence type="predicted"/>
<accession>A0A8J2MPY3</accession>
<organism evidence="2 3">
    <name type="scientific">Cotesia congregata</name>
    <name type="common">Parasitoid wasp</name>
    <name type="synonym">Apanteles congregatus</name>
    <dbReference type="NCBI Taxonomy" id="51543"/>
    <lineage>
        <taxon>Eukaryota</taxon>
        <taxon>Metazoa</taxon>
        <taxon>Ecdysozoa</taxon>
        <taxon>Arthropoda</taxon>
        <taxon>Hexapoda</taxon>
        <taxon>Insecta</taxon>
        <taxon>Pterygota</taxon>
        <taxon>Neoptera</taxon>
        <taxon>Endopterygota</taxon>
        <taxon>Hymenoptera</taxon>
        <taxon>Apocrita</taxon>
        <taxon>Ichneumonoidea</taxon>
        <taxon>Braconidae</taxon>
        <taxon>Microgastrinae</taxon>
        <taxon>Cotesia</taxon>
    </lineage>
</organism>
<feature type="domain" description="CHK kinase-like" evidence="1">
    <location>
        <begin position="31"/>
        <end position="207"/>
    </location>
</feature>
<protein>
    <recommendedName>
        <fullName evidence="1">CHK kinase-like domain-containing protein</fullName>
    </recommendedName>
</protein>
<name>A0A8J2MPY3_COTCN</name>
<dbReference type="OrthoDB" id="190089at2759"/>
<dbReference type="EMBL" id="CAJNRD030001119">
    <property type="protein sequence ID" value="CAG5088630.1"/>
    <property type="molecule type" value="Genomic_DNA"/>
</dbReference>
<dbReference type="InterPro" id="IPR011009">
    <property type="entry name" value="Kinase-like_dom_sf"/>
</dbReference>
<dbReference type="PANTHER" id="PTHR11012">
    <property type="entry name" value="PROTEIN KINASE-LIKE DOMAIN-CONTAINING"/>
    <property type="match status" value="1"/>
</dbReference>
<dbReference type="Proteomes" id="UP000786811">
    <property type="component" value="Unassembled WGS sequence"/>
</dbReference>
<reference evidence="2" key="1">
    <citation type="submission" date="2021-04" db="EMBL/GenBank/DDBJ databases">
        <authorList>
            <person name="Chebbi M.A.C M."/>
        </authorList>
    </citation>
    <scope>NUCLEOTIDE SEQUENCE</scope>
</reference>
<dbReference type="InterPro" id="IPR015897">
    <property type="entry name" value="CHK_kinase-like"/>
</dbReference>
<dbReference type="Pfam" id="PF02958">
    <property type="entry name" value="EcKL"/>
    <property type="match status" value="1"/>
</dbReference>
<dbReference type="SUPFAM" id="SSF56112">
    <property type="entry name" value="Protein kinase-like (PK-like)"/>
    <property type="match status" value="1"/>
</dbReference>
<evidence type="ECO:0000259" key="1">
    <source>
        <dbReference type="SMART" id="SM00587"/>
    </source>
</evidence>
<evidence type="ECO:0000313" key="3">
    <source>
        <dbReference type="Proteomes" id="UP000786811"/>
    </source>
</evidence>
<gene>
    <name evidence="2" type="ORF">HICCMSTLAB_LOCUS4916</name>
</gene>
<dbReference type="Gene3D" id="3.90.1200.10">
    <property type="match status" value="1"/>
</dbReference>
<sequence length="276" mass="32069">MFRNEIYMYERIIPLFADLESPYIYGCEEEIILRDLRPEASFHATSLAKKLENLSDFNKLLSPLEEIQFPKGQPAELGETIVDSMKEAIKNMELIKKSDELDAAIKFLKMHISDVVPIMKDFVSPPNNMYHVLTHGDCWNNNILFQHDTLGHVTATQFIDYQTPRHVSLALDVHYFLYSSAQTSVINNNYKELIDLYHKSFIENLKKLSVKEAHIKALSLNWLERELQRHSLYGVFTGVWLVGAVFARDENHVDPATEKQKRTKNIVLHYIKNYVP</sequence>
<dbReference type="InterPro" id="IPR004119">
    <property type="entry name" value="EcKL"/>
</dbReference>
<dbReference type="AlphaFoldDB" id="A0A8J2MPY3"/>
<keyword evidence="3" id="KW-1185">Reference proteome</keyword>